<dbReference type="EMBL" id="JAGPUO010000010">
    <property type="protein sequence ID" value="KAG5659896.1"/>
    <property type="molecule type" value="Genomic_DNA"/>
</dbReference>
<gene>
    <name evidence="8" type="ORF">KAF25_003418</name>
</gene>
<reference evidence="8" key="1">
    <citation type="submission" date="2021-04" db="EMBL/GenBank/DDBJ databases">
        <title>Draft genome of Fusarium avenaceum strain F156N33, isolated from an atmospheric sample in Virginia.</title>
        <authorList>
            <person name="Yang S."/>
            <person name="Vinatzer B.A."/>
            <person name="Coleman J."/>
        </authorList>
    </citation>
    <scope>NUCLEOTIDE SEQUENCE</scope>
    <source>
        <strain evidence="8">F156N33</strain>
    </source>
</reference>
<dbReference type="PROSITE" id="PS51895">
    <property type="entry name" value="AA1"/>
    <property type="match status" value="1"/>
</dbReference>
<comment type="subcellular location">
    <subcellularLocation>
        <location evidence="1">Secreted</location>
    </subcellularLocation>
</comment>
<feature type="signal peptide" evidence="6">
    <location>
        <begin position="1"/>
        <end position="24"/>
    </location>
</feature>
<dbReference type="Gene3D" id="2.40.350.20">
    <property type="match status" value="1"/>
</dbReference>
<dbReference type="AlphaFoldDB" id="A0A9P7KUZ8"/>
<keyword evidence="4" id="KW-1015">Disulfide bond</keyword>
<keyword evidence="3 6" id="KW-0732">Signal</keyword>
<keyword evidence="2" id="KW-0964">Secreted</keyword>
<evidence type="ECO:0000259" key="7">
    <source>
        <dbReference type="PROSITE" id="PS51895"/>
    </source>
</evidence>
<keyword evidence="9" id="KW-1185">Reference proteome</keyword>
<evidence type="ECO:0000256" key="1">
    <source>
        <dbReference type="ARBA" id="ARBA00004613"/>
    </source>
</evidence>
<accession>A0A9P7KUZ8</accession>
<evidence type="ECO:0000256" key="3">
    <source>
        <dbReference type="ARBA" id="ARBA00022729"/>
    </source>
</evidence>
<proteinExistence type="predicted"/>
<sequence length="156" mass="16385">MLQTSKMRTAVFATLAAFVTGSIARGETVTLSKLSIHRQGSPVGDTIESISFKIDGADAKGLKCSAKEFPFPEPVKIHGCGNSDYAFSLWPGEHGADFQVMIYHDVGDSHADLRGGKDIPTVCDNSQGSGPADEICTQKKAVSFKIDGPVGSGPGL</sequence>
<dbReference type="GO" id="GO:0005576">
    <property type="term" value="C:extracellular region"/>
    <property type="evidence" value="ECO:0007669"/>
    <property type="project" value="UniProtKB-SubCell"/>
</dbReference>
<protein>
    <recommendedName>
        <fullName evidence="7">AA1-like domain-containing protein</fullName>
    </recommendedName>
</protein>
<dbReference type="InterPro" id="IPR032382">
    <property type="entry name" value="AltA1"/>
</dbReference>
<evidence type="ECO:0000313" key="8">
    <source>
        <dbReference type="EMBL" id="KAG5659896.1"/>
    </source>
</evidence>
<comment type="caution">
    <text evidence="5">Lacks conserved residue(s) required for the propagation of feature annotation.</text>
</comment>
<evidence type="ECO:0000256" key="4">
    <source>
        <dbReference type="ARBA" id="ARBA00023157"/>
    </source>
</evidence>
<comment type="caution">
    <text evidence="8">The sequence shown here is derived from an EMBL/GenBank/DDBJ whole genome shotgun (WGS) entry which is preliminary data.</text>
</comment>
<dbReference type="Pfam" id="PF16541">
    <property type="entry name" value="AltA1"/>
    <property type="match status" value="1"/>
</dbReference>
<evidence type="ECO:0000256" key="5">
    <source>
        <dbReference type="PROSITE-ProRule" id="PRU01243"/>
    </source>
</evidence>
<evidence type="ECO:0000313" key="9">
    <source>
        <dbReference type="Proteomes" id="UP000782241"/>
    </source>
</evidence>
<evidence type="ECO:0000256" key="6">
    <source>
        <dbReference type="SAM" id="SignalP"/>
    </source>
</evidence>
<feature type="domain" description="AA1-like" evidence="7">
    <location>
        <begin position="24"/>
        <end position="149"/>
    </location>
</feature>
<evidence type="ECO:0000256" key="2">
    <source>
        <dbReference type="ARBA" id="ARBA00022525"/>
    </source>
</evidence>
<feature type="chain" id="PRO_5040449241" description="AA1-like domain-containing protein" evidence="6">
    <location>
        <begin position="25"/>
        <end position="156"/>
    </location>
</feature>
<name>A0A9P7KUZ8_9HYPO</name>
<organism evidence="8 9">
    <name type="scientific">Fusarium avenaceum</name>
    <dbReference type="NCBI Taxonomy" id="40199"/>
    <lineage>
        <taxon>Eukaryota</taxon>
        <taxon>Fungi</taxon>
        <taxon>Dikarya</taxon>
        <taxon>Ascomycota</taxon>
        <taxon>Pezizomycotina</taxon>
        <taxon>Sordariomycetes</taxon>
        <taxon>Hypocreomycetidae</taxon>
        <taxon>Hypocreales</taxon>
        <taxon>Nectriaceae</taxon>
        <taxon>Fusarium</taxon>
        <taxon>Fusarium tricinctum species complex</taxon>
    </lineage>
</organism>
<dbReference type="Proteomes" id="UP000782241">
    <property type="component" value="Unassembled WGS sequence"/>
</dbReference>